<dbReference type="InterPro" id="IPR036871">
    <property type="entry name" value="PX_dom_sf"/>
</dbReference>
<organism evidence="3 4">
    <name type="scientific">Laccaria amethystina LaAM-08-1</name>
    <dbReference type="NCBI Taxonomy" id="1095629"/>
    <lineage>
        <taxon>Eukaryota</taxon>
        <taxon>Fungi</taxon>
        <taxon>Dikarya</taxon>
        <taxon>Basidiomycota</taxon>
        <taxon>Agaricomycotina</taxon>
        <taxon>Agaricomycetes</taxon>
        <taxon>Agaricomycetidae</taxon>
        <taxon>Agaricales</taxon>
        <taxon>Agaricineae</taxon>
        <taxon>Hydnangiaceae</taxon>
        <taxon>Laccaria</taxon>
    </lineage>
</organism>
<dbReference type="InterPro" id="IPR024554">
    <property type="entry name" value="LEC1-like_C"/>
</dbReference>
<feature type="compositionally biased region" description="Polar residues" evidence="1">
    <location>
        <begin position="282"/>
        <end position="291"/>
    </location>
</feature>
<feature type="region of interest" description="Disordered" evidence="1">
    <location>
        <begin position="1"/>
        <end position="39"/>
    </location>
</feature>
<dbReference type="SUPFAM" id="SSF64268">
    <property type="entry name" value="PX domain"/>
    <property type="match status" value="1"/>
</dbReference>
<dbReference type="InterPro" id="IPR047168">
    <property type="entry name" value="LEC1-like"/>
</dbReference>
<dbReference type="Proteomes" id="UP000054477">
    <property type="component" value="Unassembled WGS sequence"/>
</dbReference>
<dbReference type="PANTHER" id="PTHR47185">
    <property type="entry name" value="PX DOMAIN-CONTAINING PROTEIN YPR097W"/>
    <property type="match status" value="1"/>
</dbReference>
<dbReference type="Pfam" id="PF00787">
    <property type="entry name" value="PX"/>
    <property type="match status" value="1"/>
</dbReference>
<reference evidence="4" key="2">
    <citation type="submission" date="2015-01" db="EMBL/GenBank/DDBJ databases">
        <title>Evolutionary Origins and Diversification of the Mycorrhizal Mutualists.</title>
        <authorList>
            <consortium name="DOE Joint Genome Institute"/>
            <consortium name="Mycorrhizal Genomics Consortium"/>
            <person name="Kohler A."/>
            <person name="Kuo A."/>
            <person name="Nagy L.G."/>
            <person name="Floudas D."/>
            <person name="Copeland A."/>
            <person name="Barry K.W."/>
            <person name="Cichocki N."/>
            <person name="Veneault-Fourrey C."/>
            <person name="LaButti K."/>
            <person name="Lindquist E.A."/>
            <person name="Lipzen A."/>
            <person name="Lundell T."/>
            <person name="Morin E."/>
            <person name="Murat C."/>
            <person name="Riley R."/>
            <person name="Ohm R."/>
            <person name="Sun H."/>
            <person name="Tunlid A."/>
            <person name="Henrissat B."/>
            <person name="Grigoriev I.V."/>
            <person name="Hibbett D.S."/>
            <person name="Martin F."/>
        </authorList>
    </citation>
    <scope>NUCLEOTIDE SEQUENCE [LARGE SCALE GENOMIC DNA]</scope>
    <source>
        <strain evidence="4">LaAM-08-1</strain>
    </source>
</reference>
<dbReference type="OrthoDB" id="2117459at2759"/>
<evidence type="ECO:0000256" key="1">
    <source>
        <dbReference type="SAM" id="MobiDB-lite"/>
    </source>
</evidence>
<dbReference type="Pfam" id="PF12828">
    <property type="entry name" value="PXB"/>
    <property type="match status" value="1"/>
</dbReference>
<accession>A0A0C9Y8W4</accession>
<reference evidence="3 4" key="1">
    <citation type="submission" date="2014-04" db="EMBL/GenBank/DDBJ databases">
        <authorList>
            <consortium name="DOE Joint Genome Institute"/>
            <person name="Kuo A."/>
            <person name="Kohler A."/>
            <person name="Nagy L.G."/>
            <person name="Floudas D."/>
            <person name="Copeland A."/>
            <person name="Barry K.W."/>
            <person name="Cichocki N."/>
            <person name="Veneault-Fourrey C."/>
            <person name="LaButti K."/>
            <person name="Lindquist E.A."/>
            <person name="Lipzen A."/>
            <person name="Lundell T."/>
            <person name="Morin E."/>
            <person name="Murat C."/>
            <person name="Sun H."/>
            <person name="Tunlid A."/>
            <person name="Henrissat B."/>
            <person name="Grigoriev I.V."/>
            <person name="Hibbett D.S."/>
            <person name="Martin F."/>
            <person name="Nordberg H.P."/>
            <person name="Cantor M.N."/>
            <person name="Hua S.X."/>
        </authorList>
    </citation>
    <scope>NUCLEOTIDE SEQUENCE [LARGE SCALE GENOMIC DNA]</scope>
    <source>
        <strain evidence="3 4">LaAM-08-1</strain>
    </source>
</reference>
<sequence length="1047" mass="117487">MSEPPIDDSISTTTSYSAPILSPAPSSHPIRPTRDIPEPPYTELTPLRAHYLKKSLIQLQFARELDQISSSGPSDVSTLSYLGPPFTPPPKSTAPLDLPFLRYIFRQFVLTFPFLAAAPKDFYSQKLQPFVAAALARNLSPTSVLDDGPAEQATRKRLLAKVERNLSLFVGAATKLVEHEDVVRLSQVDLDRLEMLAQKRQAKLAKARDYFEVNITCVRTVVDKGRMRSRVHEEFIVRTRRSRFPDVFVSRRYGDFRTLATELAKAHPEESVRPPPPKDRTTVTAPSQQPMSPLPSEQYASPKWNGDSMLDENLAPSRLSREKNRLTLRAYLHSLLSSIVISSSPVLRSFLLSSPTTLRAEELDDAKRREEADNVREDGRKRFAKEIASRVEGLRDAVKSVKGDVMGKDGLTHVFGTIKVTPNIRDLPPNYRAVTEWARISLASTIFQQFVASDNASETFSGLKRIHGLMPYFMLKTALKISNPISMIRTVLDLFLAQPFGGRSLLQRMFTSSLTEEVKVLEEEIVAVKNKVDDPIMCAKIRQFVYAPREIQDMFKIDAATEKMNILTVVLRSAEEPVLSRVQMHRLARAHRAHAVYLKHRESLVDSDDDDGPQNEDAWLLEDLKVLTHLYSRLRDREQLIALIFEGFTADLLKDIITIFYSPLAQVYRAASIADSLNDLQNFVNDLIKTVEQVEQASEQDPHRTVQIFIDLVQRHEQSFYHFVHKVHSKGEGLFDDLMRWVELFLTLVREGLGEPISLECLLPHTGKERADILAEVDKVALYHYKLKVIYEDKLRRRFGKAQAPNGQENDADAEDEATQVLVNGVVGEISFGDLVQGDALDLAAEETDEEESSDEYSSSDYESGSSEESEESGEEIISDKNKTSTRTQSVRPTPPLRSLTIASSSRASLVSQPPSVPRKRSMSLRNIGSKNFSLSSLSSKRNQDAPPPVPPLSASLKSPHPTNSKPPTPGPMSLNHAETMPPSSGSSLAPSLKHPPQPRQQQHSKKKAPTETLQPPELHHIPELLAVFVEMMRPLLRLKEKPKVST</sequence>
<feature type="compositionally biased region" description="Basic and acidic residues" evidence="1">
    <location>
        <begin position="264"/>
        <end position="281"/>
    </location>
</feature>
<evidence type="ECO:0000313" key="4">
    <source>
        <dbReference type="Proteomes" id="UP000054477"/>
    </source>
</evidence>
<dbReference type="InterPro" id="IPR001683">
    <property type="entry name" value="PX_dom"/>
</dbReference>
<dbReference type="AlphaFoldDB" id="A0A0C9Y8W4"/>
<dbReference type="Gene3D" id="3.30.1520.10">
    <property type="entry name" value="Phox-like domain"/>
    <property type="match status" value="1"/>
</dbReference>
<dbReference type="PANTHER" id="PTHR47185:SF1">
    <property type="entry name" value="PX DOMAIN-CONTAINING PROTEIN YPR097W"/>
    <property type="match status" value="1"/>
</dbReference>
<feature type="region of interest" description="Disordered" evidence="1">
    <location>
        <begin position="264"/>
        <end position="301"/>
    </location>
</feature>
<feature type="region of interest" description="Disordered" evidence="1">
    <location>
        <begin position="844"/>
        <end position="1019"/>
    </location>
</feature>
<evidence type="ECO:0000313" key="3">
    <source>
        <dbReference type="EMBL" id="KIK06682.1"/>
    </source>
</evidence>
<dbReference type="HOGENOM" id="CLU_007739_0_0_1"/>
<dbReference type="EMBL" id="KN838551">
    <property type="protein sequence ID" value="KIK06682.1"/>
    <property type="molecule type" value="Genomic_DNA"/>
</dbReference>
<name>A0A0C9Y8W4_9AGAR</name>
<feature type="compositionally biased region" description="Acidic residues" evidence="1">
    <location>
        <begin position="866"/>
        <end position="877"/>
    </location>
</feature>
<proteinExistence type="predicted"/>
<feature type="compositionally biased region" description="Polar residues" evidence="1">
    <location>
        <begin position="924"/>
        <end position="933"/>
    </location>
</feature>
<feature type="compositionally biased region" description="Low complexity" evidence="1">
    <location>
        <begin position="982"/>
        <end position="993"/>
    </location>
</feature>
<feature type="compositionally biased region" description="Polar residues" evidence="1">
    <location>
        <begin position="901"/>
        <end position="914"/>
    </location>
</feature>
<dbReference type="InterPro" id="IPR024555">
    <property type="entry name" value="PX-associated"/>
</dbReference>
<feature type="domain" description="PX" evidence="2">
    <location>
        <begin position="213"/>
        <end position="358"/>
    </location>
</feature>
<evidence type="ECO:0000259" key="2">
    <source>
        <dbReference type="PROSITE" id="PS50195"/>
    </source>
</evidence>
<gene>
    <name evidence="3" type="ORF">K443DRAFT_673967</name>
</gene>
<feature type="compositionally biased region" description="Acidic residues" evidence="1">
    <location>
        <begin position="844"/>
        <end position="855"/>
    </location>
</feature>
<feature type="compositionally biased region" description="Low complexity" evidence="1">
    <location>
        <begin position="856"/>
        <end position="865"/>
    </location>
</feature>
<protein>
    <recommendedName>
        <fullName evidence="2">PX domain-containing protein</fullName>
    </recommendedName>
</protein>
<keyword evidence="4" id="KW-1185">Reference proteome</keyword>
<dbReference type="STRING" id="1095629.A0A0C9Y8W4"/>
<dbReference type="PROSITE" id="PS50195">
    <property type="entry name" value="PX"/>
    <property type="match status" value="1"/>
</dbReference>
<dbReference type="Pfam" id="PF12825">
    <property type="entry name" value="DUF3818"/>
    <property type="match status" value="1"/>
</dbReference>
<dbReference type="GO" id="GO:0035091">
    <property type="term" value="F:phosphatidylinositol binding"/>
    <property type="evidence" value="ECO:0007669"/>
    <property type="project" value="InterPro"/>
</dbReference>